<dbReference type="PROSITE" id="PS50011">
    <property type="entry name" value="PROTEIN_KINASE_DOM"/>
    <property type="match status" value="1"/>
</dbReference>
<evidence type="ECO:0000256" key="3">
    <source>
        <dbReference type="PROSITE-ProRule" id="PRU10141"/>
    </source>
</evidence>
<dbReference type="InterPro" id="IPR017441">
    <property type="entry name" value="Protein_kinase_ATP_BS"/>
</dbReference>
<name>A0A6A5WCI7_9PLEO</name>
<accession>A0A6A5WCI7</accession>
<evidence type="ECO:0000313" key="6">
    <source>
        <dbReference type="EMBL" id="KAF1999593.1"/>
    </source>
</evidence>
<dbReference type="SUPFAM" id="SSF56112">
    <property type="entry name" value="Protein kinase-like (PK-like)"/>
    <property type="match status" value="1"/>
</dbReference>
<dbReference type="InterPro" id="IPR053235">
    <property type="entry name" value="Ser_Thr_kinase"/>
</dbReference>
<evidence type="ECO:0000256" key="2">
    <source>
        <dbReference type="ARBA" id="ARBA00022840"/>
    </source>
</evidence>
<keyword evidence="4" id="KW-0723">Serine/threonine-protein kinase</keyword>
<proteinExistence type="inferred from homology"/>
<dbReference type="InterPro" id="IPR008271">
    <property type="entry name" value="Ser/Thr_kinase_AS"/>
</dbReference>
<dbReference type="OrthoDB" id="4062651at2759"/>
<dbReference type="SMART" id="SM00220">
    <property type="entry name" value="S_TKc"/>
    <property type="match status" value="1"/>
</dbReference>
<dbReference type="AlphaFoldDB" id="A0A6A5WCI7"/>
<evidence type="ECO:0000256" key="4">
    <source>
        <dbReference type="RuleBase" id="RU000304"/>
    </source>
</evidence>
<dbReference type="PROSITE" id="PS00108">
    <property type="entry name" value="PROTEIN_KINASE_ST"/>
    <property type="match status" value="1"/>
</dbReference>
<feature type="domain" description="Protein kinase" evidence="5">
    <location>
        <begin position="8"/>
        <end position="221"/>
    </location>
</feature>
<gene>
    <name evidence="6" type="ORF">P154DRAFT_396833</name>
</gene>
<evidence type="ECO:0000313" key="7">
    <source>
        <dbReference type="Proteomes" id="UP000799779"/>
    </source>
</evidence>
<keyword evidence="6" id="KW-0418">Kinase</keyword>
<dbReference type="GO" id="GO:0005524">
    <property type="term" value="F:ATP binding"/>
    <property type="evidence" value="ECO:0007669"/>
    <property type="project" value="UniProtKB-UniRule"/>
</dbReference>
<feature type="non-terminal residue" evidence="6">
    <location>
        <position position="1"/>
    </location>
</feature>
<dbReference type="Gene3D" id="1.10.510.10">
    <property type="entry name" value="Transferase(Phosphotransferase) domain 1"/>
    <property type="match status" value="1"/>
</dbReference>
<sequence>LSEAEIPYKLLGNLGFGAHGFVEKVKDVTSGNCYARKTFRADKTSLFKAQEMLRLEVQIIRELASHPHVIRVHATYISGRTLAIILQPVADGGNLTQFLADYRDLGEGHPDKLLNRQTLIRTFGCLAHSLEYLHSDSYPHKPVIRHKDIKPTNILIHEGSPIFTDFGISRRCIDNQTTTSGRPEVFTLRYCAPEVADYDDRNRKADVFSLGCVFLEILASL</sequence>
<dbReference type="PROSITE" id="PS00107">
    <property type="entry name" value="PROTEIN_KINASE_ATP"/>
    <property type="match status" value="1"/>
</dbReference>
<comment type="similarity">
    <text evidence="4">Belongs to the protein kinase superfamily.</text>
</comment>
<dbReference type="CDD" id="cd00180">
    <property type="entry name" value="PKc"/>
    <property type="match status" value="1"/>
</dbReference>
<dbReference type="GO" id="GO:0004674">
    <property type="term" value="F:protein serine/threonine kinase activity"/>
    <property type="evidence" value="ECO:0007669"/>
    <property type="project" value="UniProtKB-KW"/>
</dbReference>
<keyword evidence="6" id="KW-0808">Transferase</keyword>
<feature type="binding site" evidence="3">
    <location>
        <position position="37"/>
    </location>
    <ligand>
        <name>ATP</name>
        <dbReference type="ChEBI" id="CHEBI:30616"/>
    </ligand>
</feature>
<keyword evidence="7" id="KW-1185">Reference proteome</keyword>
<dbReference type="EMBL" id="ML977594">
    <property type="protein sequence ID" value="KAF1999593.1"/>
    <property type="molecule type" value="Genomic_DNA"/>
</dbReference>
<dbReference type="InterPro" id="IPR011009">
    <property type="entry name" value="Kinase-like_dom_sf"/>
</dbReference>
<organism evidence="6 7">
    <name type="scientific">Amniculicola lignicola CBS 123094</name>
    <dbReference type="NCBI Taxonomy" id="1392246"/>
    <lineage>
        <taxon>Eukaryota</taxon>
        <taxon>Fungi</taxon>
        <taxon>Dikarya</taxon>
        <taxon>Ascomycota</taxon>
        <taxon>Pezizomycotina</taxon>
        <taxon>Dothideomycetes</taxon>
        <taxon>Pleosporomycetidae</taxon>
        <taxon>Pleosporales</taxon>
        <taxon>Amniculicolaceae</taxon>
        <taxon>Amniculicola</taxon>
    </lineage>
</organism>
<dbReference type="InterPro" id="IPR000719">
    <property type="entry name" value="Prot_kinase_dom"/>
</dbReference>
<dbReference type="Pfam" id="PF00069">
    <property type="entry name" value="Pkinase"/>
    <property type="match status" value="1"/>
</dbReference>
<reference evidence="6" key="1">
    <citation type="journal article" date="2020" name="Stud. Mycol.">
        <title>101 Dothideomycetes genomes: a test case for predicting lifestyles and emergence of pathogens.</title>
        <authorList>
            <person name="Haridas S."/>
            <person name="Albert R."/>
            <person name="Binder M."/>
            <person name="Bloem J."/>
            <person name="Labutti K."/>
            <person name="Salamov A."/>
            <person name="Andreopoulos B."/>
            <person name="Baker S."/>
            <person name="Barry K."/>
            <person name="Bills G."/>
            <person name="Bluhm B."/>
            <person name="Cannon C."/>
            <person name="Castanera R."/>
            <person name="Culley D."/>
            <person name="Daum C."/>
            <person name="Ezra D."/>
            <person name="Gonzalez J."/>
            <person name="Henrissat B."/>
            <person name="Kuo A."/>
            <person name="Liang C."/>
            <person name="Lipzen A."/>
            <person name="Lutzoni F."/>
            <person name="Magnuson J."/>
            <person name="Mondo S."/>
            <person name="Nolan M."/>
            <person name="Ohm R."/>
            <person name="Pangilinan J."/>
            <person name="Park H.-J."/>
            <person name="Ramirez L."/>
            <person name="Alfaro M."/>
            <person name="Sun H."/>
            <person name="Tritt A."/>
            <person name="Yoshinaga Y."/>
            <person name="Zwiers L.-H."/>
            <person name="Turgeon B."/>
            <person name="Goodwin S."/>
            <person name="Spatafora J."/>
            <person name="Crous P."/>
            <person name="Grigoriev I."/>
        </authorList>
    </citation>
    <scope>NUCLEOTIDE SEQUENCE</scope>
    <source>
        <strain evidence="6">CBS 123094</strain>
    </source>
</reference>
<dbReference type="PANTHER" id="PTHR24361">
    <property type="entry name" value="MITOGEN-ACTIVATED KINASE KINASE KINASE"/>
    <property type="match status" value="1"/>
</dbReference>
<evidence type="ECO:0000259" key="5">
    <source>
        <dbReference type="PROSITE" id="PS50011"/>
    </source>
</evidence>
<dbReference type="Proteomes" id="UP000799779">
    <property type="component" value="Unassembled WGS sequence"/>
</dbReference>
<keyword evidence="2 3" id="KW-0067">ATP-binding</keyword>
<keyword evidence="1 3" id="KW-0547">Nucleotide-binding</keyword>
<protein>
    <submittedName>
        <fullName evidence="6">Kinase-like protein</fullName>
    </submittedName>
</protein>
<dbReference type="GO" id="GO:0005737">
    <property type="term" value="C:cytoplasm"/>
    <property type="evidence" value="ECO:0007669"/>
    <property type="project" value="TreeGrafter"/>
</dbReference>
<evidence type="ECO:0000256" key="1">
    <source>
        <dbReference type="ARBA" id="ARBA00022741"/>
    </source>
</evidence>
<feature type="non-terminal residue" evidence="6">
    <location>
        <position position="221"/>
    </location>
</feature>